<evidence type="ECO:0000256" key="2">
    <source>
        <dbReference type="ARBA" id="ARBA00007104"/>
    </source>
</evidence>
<dbReference type="OrthoDB" id="1929172at2759"/>
<name>K6V867_PLACD</name>
<feature type="chain" id="PRO_5003895324" description="GOLD domain-containing protein" evidence="9">
    <location>
        <begin position="27"/>
        <end position="380"/>
    </location>
</feature>
<evidence type="ECO:0000313" key="11">
    <source>
        <dbReference type="EMBL" id="GAB65337.1"/>
    </source>
</evidence>
<evidence type="ECO:0000256" key="8">
    <source>
        <dbReference type="SAM" id="Phobius"/>
    </source>
</evidence>
<dbReference type="KEGG" id="pcy:PCYB_053550"/>
<feature type="transmembrane region" description="Helical" evidence="8">
    <location>
        <begin position="350"/>
        <end position="372"/>
    </location>
</feature>
<evidence type="ECO:0000256" key="9">
    <source>
        <dbReference type="SAM" id="SignalP"/>
    </source>
</evidence>
<evidence type="ECO:0000256" key="7">
    <source>
        <dbReference type="SAM" id="MobiDB-lite"/>
    </source>
</evidence>
<dbReference type="SMART" id="SM01190">
    <property type="entry name" value="EMP24_GP25L"/>
    <property type="match status" value="1"/>
</dbReference>
<evidence type="ECO:0000256" key="6">
    <source>
        <dbReference type="ARBA" id="ARBA00023136"/>
    </source>
</evidence>
<comment type="similarity">
    <text evidence="2">Belongs to the EMP24/GP25L family.</text>
</comment>
<feature type="compositionally biased region" description="Low complexity" evidence="7">
    <location>
        <begin position="25"/>
        <end position="40"/>
    </location>
</feature>
<reference evidence="11 12" key="1">
    <citation type="journal article" date="2012" name="Nat. Genet.">
        <title>Plasmodium cynomolgi genome sequences provide insight into Plasmodium vivax and the monkey malaria clade.</title>
        <authorList>
            <person name="Tachibana S."/>
            <person name="Sullivan S.A."/>
            <person name="Kawai S."/>
            <person name="Nakamura S."/>
            <person name="Kim H.R."/>
            <person name="Goto N."/>
            <person name="Arisue N."/>
            <person name="Palacpac N.M.Q."/>
            <person name="Honma H."/>
            <person name="Yagi M."/>
            <person name="Tougan T."/>
            <person name="Katakai Y."/>
            <person name="Kaneko O."/>
            <person name="Mita T."/>
            <person name="Kita K."/>
            <person name="Yasutomi Y."/>
            <person name="Sutton P.L."/>
            <person name="Shakhbatyan R."/>
            <person name="Horii T."/>
            <person name="Yasunaga T."/>
            <person name="Barnwell J.W."/>
            <person name="Escalante A.A."/>
            <person name="Carlton J.M."/>
            <person name="Tanabe K."/>
        </authorList>
    </citation>
    <scope>NUCLEOTIDE SEQUENCE [LARGE SCALE GENOMIC DNA]</scope>
    <source>
        <strain evidence="11 12">B</strain>
    </source>
</reference>
<feature type="non-terminal residue" evidence="11">
    <location>
        <position position="380"/>
    </location>
</feature>
<dbReference type="OMA" id="ANDYQYF"/>
<dbReference type="PhylomeDB" id="K6V867"/>
<keyword evidence="3 8" id="KW-0812">Transmembrane</keyword>
<dbReference type="EMBL" id="DF157097">
    <property type="protein sequence ID" value="GAB65337.1"/>
    <property type="molecule type" value="Genomic_DNA"/>
</dbReference>
<dbReference type="InterPro" id="IPR009038">
    <property type="entry name" value="GOLD_dom"/>
</dbReference>
<sequence>MRICAPLVLFLLVVILVLVGIDEVASNSKGGNNNRNAKNAKGGGGSKQGKNEASKKDGMSGKGNQKGKKKDPGGGGTTPKGQSKGSEQGKQKNKKGDDSHFDEFIKDMKNNQDEDNFMDELNKFEKNFHDEDLENSEYLFDQYGKGGAHDEEFNNIDEWNSGSYNSMKPDANDYQYFDNDDVVEGDEDLTNIWNKNMQNFEPSTMLTFEIQGNSEEYLFEEVSNFNTYFRGVFYSSNEADDNKILFFITDPDGQIIYKKEASEGIFYFYTQKIGVYSITLKNSKWMGKKLTTVALGLGENPSLKSEHIKDFTNYIDKIVAETKRLKNELKYLSSKHMTHIEKMKKITNKAFLYCFIKLFVLIFLSLFTIYYIKNLVSNKR</sequence>
<evidence type="ECO:0000256" key="3">
    <source>
        <dbReference type="ARBA" id="ARBA00022692"/>
    </source>
</evidence>
<keyword evidence="4 9" id="KW-0732">Signal</keyword>
<keyword evidence="6 8" id="KW-0472">Membrane</keyword>
<dbReference type="Proteomes" id="UP000006319">
    <property type="component" value="Chromosome 5"/>
</dbReference>
<gene>
    <name evidence="11" type="ORF">PCYB_053550</name>
</gene>
<feature type="signal peptide" evidence="9">
    <location>
        <begin position="1"/>
        <end position="26"/>
    </location>
</feature>
<proteinExistence type="inferred from homology"/>
<dbReference type="RefSeq" id="XP_004221284.1">
    <property type="nucleotide sequence ID" value="XM_004221236.1"/>
</dbReference>
<evidence type="ECO:0000256" key="1">
    <source>
        <dbReference type="ARBA" id="ARBA00004479"/>
    </source>
</evidence>
<dbReference type="PANTHER" id="PTHR22811">
    <property type="entry name" value="TRANSMEMBRANE EMP24 DOMAIN-CONTAINING PROTEIN"/>
    <property type="match status" value="1"/>
</dbReference>
<protein>
    <recommendedName>
        <fullName evidence="10">GOLD domain-containing protein</fullName>
    </recommendedName>
</protein>
<comment type="subcellular location">
    <subcellularLocation>
        <location evidence="1">Membrane</location>
        <topology evidence="1">Single-pass type I membrane protein</topology>
    </subcellularLocation>
</comment>
<evidence type="ECO:0000259" key="10">
    <source>
        <dbReference type="SMART" id="SM01190"/>
    </source>
</evidence>
<dbReference type="VEuPathDB" id="PlasmoDB:PCYB_053550"/>
<feature type="domain" description="GOLD" evidence="10">
    <location>
        <begin position="205"/>
        <end position="377"/>
    </location>
</feature>
<dbReference type="AlphaFoldDB" id="K6V867"/>
<dbReference type="InterPro" id="IPR015720">
    <property type="entry name" value="Emp24-like"/>
</dbReference>
<feature type="compositionally biased region" description="Basic and acidic residues" evidence="7">
    <location>
        <begin position="87"/>
        <end position="101"/>
    </location>
</feature>
<dbReference type="GO" id="GO:0016020">
    <property type="term" value="C:membrane"/>
    <property type="evidence" value="ECO:0007669"/>
    <property type="project" value="UniProtKB-SubCell"/>
</dbReference>
<dbReference type="eggNOG" id="ENOG502S0I8">
    <property type="taxonomic scope" value="Eukaryota"/>
</dbReference>
<keyword evidence="5 8" id="KW-1133">Transmembrane helix</keyword>
<keyword evidence="12" id="KW-1185">Reference proteome</keyword>
<evidence type="ECO:0000256" key="4">
    <source>
        <dbReference type="ARBA" id="ARBA00022729"/>
    </source>
</evidence>
<dbReference type="Pfam" id="PF01105">
    <property type="entry name" value="EMP24_GP25L"/>
    <property type="match status" value="1"/>
</dbReference>
<feature type="region of interest" description="Disordered" evidence="7">
    <location>
        <begin position="25"/>
        <end position="101"/>
    </location>
</feature>
<feature type="compositionally biased region" description="Basic and acidic residues" evidence="7">
    <location>
        <begin position="49"/>
        <end position="59"/>
    </location>
</feature>
<dbReference type="GeneID" id="14691437"/>
<evidence type="ECO:0000256" key="5">
    <source>
        <dbReference type="ARBA" id="ARBA00022989"/>
    </source>
</evidence>
<organism evidence="11 12">
    <name type="scientific">Plasmodium cynomolgi (strain B)</name>
    <dbReference type="NCBI Taxonomy" id="1120755"/>
    <lineage>
        <taxon>Eukaryota</taxon>
        <taxon>Sar</taxon>
        <taxon>Alveolata</taxon>
        <taxon>Apicomplexa</taxon>
        <taxon>Aconoidasida</taxon>
        <taxon>Haemosporida</taxon>
        <taxon>Plasmodiidae</taxon>
        <taxon>Plasmodium</taxon>
        <taxon>Plasmodium (Plasmodium)</taxon>
    </lineage>
</organism>
<accession>K6V867</accession>
<evidence type="ECO:0000313" key="12">
    <source>
        <dbReference type="Proteomes" id="UP000006319"/>
    </source>
</evidence>